<name>A0A1B6DVB4_9HEMI</name>
<dbReference type="AlphaFoldDB" id="A0A1B6DVB4"/>
<dbReference type="EMBL" id="GEDC01007719">
    <property type="protein sequence ID" value="JAS29579.1"/>
    <property type="molecule type" value="Transcribed_RNA"/>
</dbReference>
<reference evidence="3" key="1">
    <citation type="submission" date="2015-12" db="EMBL/GenBank/DDBJ databases">
        <title>De novo transcriptome assembly of four potential Pierce s Disease insect vectors from Arizona vineyards.</title>
        <authorList>
            <person name="Tassone E.E."/>
        </authorList>
    </citation>
    <scope>NUCLEOTIDE SEQUENCE</scope>
</reference>
<protein>
    <submittedName>
        <fullName evidence="3">Uncharacterized protein</fullName>
    </submittedName>
</protein>
<dbReference type="InterPro" id="IPR051210">
    <property type="entry name" value="Ub_ligase/GEF_domain"/>
</dbReference>
<dbReference type="SUPFAM" id="SSF50985">
    <property type="entry name" value="RCC1/BLIP-II"/>
    <property type="match status" value="1"/>
</dbReference>
<dbReference type="PANTHER" id="PTHR22870">
    <property type="entry name" value="REGULATOR OF CHROMOSOME CONDENSATION"/>
    <property type="match status" value="1"/>
</dbReference>
<dbReference type="PANTHER" id="PTHR22870:SF466">
    <property type="entry name" value="ANKYRIN REPEAT-CONTAINING PROTEIN"/>
    <property type="match status" value="1"/>
</dbReference>
<evidence type="ECO:0000256" key="2">
    <source>
        <dbReference type="PROSITE-ProRule" id="PRU00235"/>
    </source>
</evidence>
<dbReference type="InterPro" id="IPR000408">
    <property type="entry name" value="Reg_chr_condens"/>
</dbReference>
<dbReference type="PRINTS" id="PR00633">
    <property type="entry name" value="RCCNDNSATION"/>
</dbReference>
<feature type="repeat" description="RCC1" evidence="2">
    <location>
        <begin position="15"/>
        <end position="66"/>
    </location>
</feature>
<accession>A0A1B6DVB4</accession>
<dbReference type="InterPro" id="IPR009091">
    <property type="entry name" value="RCC1/BLIP-II"/>
</dbReference>
<feature type="non-terminal residue" evidence="3">
    <location>
        <position position="1"/>
    </location>
</feature>
<keyword evidence="1" id="KW-0677">Repeat</keyword>
<evidence type="ECO:0000256" key="1">
    <source>
        <dbReference type="ARBA" id="ARBA00022737"/>
    </source>
</evidence>
<dbReference type="Pfam" id="PF00415">
    <property type="entry name" value="RCC1"/>
    <property type="match status" value="1"/>
</dbReference>
<dbReference type="Pfam" id="PF13540">
    <property type="entry name" value="RCC1_2"/>
    <property type="match status" value="1"/>
</dbReference>
<proteinExistence type="predicted"/>
<feature type="repeat" description="RCC1" evidence="2">
    <location>
        <begin position="67"/>
        <end position="124"/>
    </location>
</feature>
<gene>
    <name evidence="3" type="ORF">g.10136</name>
</gene>
<dbReference type="PROSITE" id="PS50012">
    <property type="entry name" value="RCC1_3"/>
    <property type="match status" value="2"/>
</dbReference>
<organism evidence="3">
    <name type="scientific">Clastoptera arizonana</name>
    <name type="common">Arizona spittle bug</name>
    <dbReference type="NCBI Taxonomy" id="38151"/>
    <lineage>
        <taxon>Eukaryota</taxon>
        <taxon>Metazoa</taxon>
        <taxon>Ecdysozoa</taxon>
        <taxon>Arthropoda</taxon>
        <taxon>Hexapoda</taxon>
        <taxon>Insecta</taxon>
        <taxon>Pterygota</taxon>
        <taxon>Neoptera</taxon>
        <taxon>Paraneoptera</taxon>
        <taxon>Hemiptera</taxon>
        <taxon>Auchenorrhyncha</taxon>
        <taxon>Cercopoidea</taxon>
        <taxon>Clastopteridae</taxon>
        <taxon>Clastoptera</taxon>
    </lineage>
</organism>
<sequence>VCSGQEHSVILSETGKVFSWGLGSRGQLGHGSLEREIQPREIDSFVDINVISIAVGSWHTLVLTDDNNMYSWGWNVNGQLCFSTSECKVQTKPKLIKWSVCDEDNILIKKVSCGSRHTVILTKNGLLYGCGWNNYGQLLIQNPNIIDTITKLPLPKEFLCTDINCGAWNTAVFGKKGSNNPIMPHHCLTSTMDEQSNLQNKEQQKSVVI</sequence>
<evidence type="ECO:0000313" key="3">
    <source>
        <dbReference type="EMBL" id="JAS29579.1"/>
    </source>
</evidence>
<dbReference type="Gene3D" id="2.130.10.30">
    <property type="entry name" value="Regulator of chromosome condensation 1/beta-lactamase-inhibitor protein II"/>
    <property type="match status" value="1"/>
</dbReference>